<evidence type="ECO:0000259" key="1">
    <source>
        <dbReference type="Pfam" id="PF05491"/>
    </source>
</evidence>
<dbReference type="GO" id="GO:0006310">
    <property type="term" value="P:DNA recombination"/>
    <property type="evidence" value="ECO:0007669"/>
    <property type="project" value="InterPro"/>
</dbReference>
<dbReference type="Proteomes" id="UP001214629">
    <property type="component" value="Chromosome"/>
</dbReference>
<dbReference type="GO" id="GO:0005524">
    <property type="term" value="F:ATP binding"/>
    <property type="evidence" value="ECO:0007669"/>
    <property type="project" value="InterPro"/>
</dbReference>
<proteinExistence type="predicted"/>
<dbReference type="Gene3D" id="1.10.10.10">
    <property type="entry name" value="Winged helix-like DNA-binding domain superfamily/Winged helix DNA-binding domain"/>
    <property type="match status" value="1"/>
</dbReference>
<dbReference type="InterPro" id="IPR008823">
    <property type="entry name" value="RuvB_wg_C"/>
</dbReference>
<dbReference type="Pfam" id="PF05491">
    <property type="entry name" value="WHD_RuvB"/>
    <property type="match status" value="1"/>
</dbReference>
<reference evidence="2 3" key="1">
    <citation type="submission" date="2022-04" db="EMBL/GenBank/DDBJ databases">
        <title>Whole genome of Spiroplasma citri.</title>
        <authorList>
            <person name="Khanchezar A."/>
            <person name="Izadpanah K."/>
            <person name="Taghavi M."/>
            <person name="Ghorbani A."/>
            <person name="Beven L."/>
        </authorList>
    </citation>
    <scope>NUCLEOTIDE SEQUENCE [LARGE SCALE GENOMIC DNA]</scope>
    <source>
        <strain evidence="2 3">D4</strain>
    </source>
</reference>
<accession>A0AAX3T142</accession>
<dbReference type="AlphaFoldDB" id="A0AAX3T142"/>
<dbReference type="EMBL" id="CP096246">
    <property type="protein sequence ID" value="WFG97178.1"/>
    <property type="molecule type" value="Genomic_DNA"/>
</dbReference>
<name>A0AAX3T142_SPICI</name>
<dbReference type="RefSeq" id="WP_277939326.1">
    <property type="nucleotide sequence ID" value="NZ_CP096246.1"/>
</dbReference>
<protein>
    <recommendedName>
        <fullName evidence="1">RuvB winged helix C-terminal domain-containing protein</fullName>
    </recommendedName>
</protein>
<dbReference type="InterPro" id="IPR036388">
    <property type="entry name" value="WH-like_DNA-bd_sf"/>
</dbReference>
<sequence>MFKLNFRKSIYHLFQQKPFSLGTLGQILNEPLLTITNNLEPFLLKKGYLLKTPRGRMLTSKAIQFLKNLT</sequence>
<dbReference type="InterPro" id="IPR036390">
    <property type="entry name" value="WH_DNA-bd_sf"/>
</dbReference>
<feature type="domain" description="RuvB winged helix C-terminal" evidence="1">
    <location>
        <begin position="8"/>
        <end position="67"/>
    </location>
</feature>
<dbReference type="PANTHER" id="PTHR42848">
    <property type="match status" value="1"/>
</dbReference>
<evidence type="ECO:0000313" key="2">
    <source>
        <dbReference type="EMBL" id="WFG97178.1"/>
    </source>
</evidence>
<organism evidence="2 3">
    <name type="scientific">Spiroplasma citri</name>
    <dbReference type="NCBI Taxonomy" id="2133"/>
    <lineage>
        <taxon>Bacteria</taxon>
        <taxon>Bacillati</taxon>
        <taxon>Mycoplasmatota</taxon>
        <taxon>Mollicutes</taxon>
        <taxon>Entomoplasmatales</taxon>
        <taxon>Spiroplasmataceae</taxon>
        <taxon>Spiroplasma</taxon>
    </lineage>
</organism>
<dbReference type="SUPFAM" id="SSF46785">
    <property type="entry name" value="Winged helix' DNA-binding domain"/>
    <property type="match status" value="1"/>
</dbReference>
<dbReference type="GO" id="GO:0003677">
    <property type="term" value="F:DNA binding"/>
    <property type="evidence" value="ECO:0007669"/>
    <property type="project" value="InterPro"/>
</dbReference>
<dbReference type="InterPro" id="IPR004605">
    <property type="entry name" value="DNA_helicase_Holl-junc_RuvB"/>
</dbReference>
<dbReference type="GO" id="GO:0006281">
    <property type="term" value="P:DNA repair"/>
    <property type="evidence" value="ECO:0007669"/>
    <property type="project" value="InterPro"/>
</dbReference>
<evidence type="ECO:0000313" key="3">
    <source>
        <dbReference type="Proteomes" id="UP001214629"/>
    </source>
</evidence>
<gene>
    <name evidence="2" type="ORF">M0C40_04045</name>
</gene>
<keyword evidence="3" id="KW-1185">Reference proteome</keyword>
<dbReference type="GO" id="GO:0009378">
    <property type="term" value="F:four-way junction helicase activity"/>
    <property type="evidence" value="ECO:0007669"/>
    <property type="project" value="InterPro"/>
</dbReference>
<dbReference type="PANTHER" id="PTHR42848:SF1">
    <property type="entry name" value="HOLLIDAY JUNCTION BRANCH MIGRATION COMPLEX SUBUNIT RUVB"/>
    <property type="match status" value="1"/>
</dbReference>